<dbReference type="PANTHER" id="PTHR43116">
    <property type="entry name" value="PEPTIDE CHAIN RELEASE FACTOR 2"/>
    <property type="match status" value="1"/>
</dbReference>
<protein>
    <recommendedName>
        <fullName evidence="1">Peptide chain release factor domain-containing protein</fullName>
    </recommendedName>
</protein>
<dbReference type="OrthoDB" id="2019491at2759"/>
<dbReference type="InterPro" id="IPR005139">
    <property type="entry name" value="PCRF"/>
</dbReference>
<organism evidence="2 3">
    <name type="scientific">Zizania palustris</name>
    <name type="common">Northern wild rice</name>
    <dbReference type="NCBI Taxonomy" id="103762"/>
    <lineage>
        <taxon>Eukaryota</taxon>
        <taxon>Viridiplantae</taxon>
        <taxon>Streptophyta</taxon>
        <taxon>Embryophyta</taxon>
        <taxon>Tracheophyta</taxon>
        <taxon>Spermatophyta</taxon>
        <taxon>Magnoliopsida</taxon>
        <taxon>Liliopsida</taxon>
        <taxon>Poales</taxon>
        <taxon>Poaceae</taxon>
        <taxon>BOP clade</taxon>
        <taxon>Oryzoideae</taxon>
        <taxon>Oryzeae</taxon>
        <taxon>Zizaniinae</taxon>
        <taxon>Zizania</taxon>
    </lineage>
</organism>
<evidence type="ECO:0000313" key="2">
    <source>
        <dbReference type="EMBL" id="KAG8064192.1"/>
    </source>
</evidence>
<evidence type="ECO:0000259" key="1">
    <source>
        <dbReference type="SMART" id="SM00937"/>
    </source>
</evidence>
<dbReference type="AlphaFoldDB" id="A0A8J5SI12"/>
<dbReference type="EMBL" id="JAAALK010000285">
    <property type="protein sequence ID" value="KAG8064192.1"/>
    <property type="molecule type" value="Genomic_DNA"/>
</dbReference>
<reference evidence="2" key="1">
    <citation type="journal article" date="2021" name="bioRxiv">
        <title>Whole Genome Assembly and Annotation of Northern Wild Rice, Zizania palustris L., Supports a Whole Genome Duplication in the Zizania Genus.</title>
        <authorList>
            <person name="Haas M."/>
            <person name="Kono T."/>
            <person name="Macchietto M."/>
            <person name="Millas R."/>
            <person name="McGilp L."/>
            <person name="Shao M."/>
            <person name="Duquette J."/>
            <person name="Hirsch C.N."/>
            <person name="Kimball J."/>
        </authorList>
    </citation>
    <scope>NUCLEOTIDE SEQUENCE</scope>
    <source>
        <tissue evidence="2">Fresh leaf tissue</tissue>
    </source>
</reference>
<dbReference type="Proteomes" id="UP000729402">
    <property type="component" value="Unassembled WGS sequence"/>
</dbReference>
<dbReference type="GO" id="GO:0006415">
    <property type="term" value="P:translational termination"/>
    <property type="evidence" value="ECO:0007669"/>
    <property type="project" value="InterPro"/>
</dbReference>
<evidence type="ECO:0000313" key="3">
    <source>
        <dbReference type="Proteomes" id="UP000729402"/>
    </source>
</evidence>
<proteinExistence type="predicted"/>
<keyword evidence="3" id="KW-1185">Reference proteome</keyword>
<dbReference type="Pfam" id="PF03462">
    <property type="entry name" value="PCRF"/>
    <property type="match status" value="1"/>
</dbReference>
<dbReference type="PANTHER" id="PTHR43116:SF3">
    <property type="entry name" value="CLASS I PEPTIDE CHAIN RELEASE FACTOR"/>
    <property type="match status" value="1"/>
</dbReference>
<name>A0A8J5SI12_ZIZPA</name>
<sequence>MPPQRRGGSRIKREAAAERTSHAAAVAQSVKLIKKRLKWGWILERSRQLSVVLERPDLWDDPVFAGKETMRALADMRRSAKEKELNALLSGDNDSFSCFIEVQAGAGGTESMDWAAMIMNMYRSWAQQRGYTVTIVEEMPGEIVA</sequence>
<feature type="domain" description="Peptide chain release factor" evidence="1">
    <location>
        <begin position="57"/>
        <end position="145"/>
    </location>
</feature>
<dbReference type="SMART" id="SM00937">
    <property type="entry name" value="PCRF"/>
    <property type="match status" value="1"/>
</dbReference>
<accession>A0A8J5SI12</accession>
<gene>
    <name evidence="2" type="ORF">GUJ93_ZPchr0004g39467</name>
</gene>
<comment type="caution">
    <text evidence="2">The sequence shown here is derived from an EMBL/GenBank/DDBJ whole genome shotgun (WGS) entry which is preliminary data.</text>
</comment>
<reference evidence="2" key="2">
    <citation type="submission" date="2021-02" db="EMBL/GenBank/DDBJ databases">
        <authorList>
            <person name="Kimball J.A."/>
            <person name="Haas M.W."/>
            <person name="Macchietto M."/>
            <person name="Kono T."/>
            <person name="Duquette J."/>
            <person name="Shao M."/>
        </authorList>
    </citation>
    <scope>NUCLEOTIDE SEQUENCE</scope>
    <source>
        <tissue evidence="2">Fresh leaf tissue</tissue>
    </source>
</reference>